<organism evidence="3 4">
    <name type="scientific">Tritrichomonas musculus</name>
    <dbReference type="NCBI Taxonomy" id="1915356"/>
    <lineage>
        <taxon>Eukaryota</taxon>
        <taxon>Metamonada</taxon>
        <taxon>Parabasalia</taxon>
        <taxon>Tritrichomonadida</taxon>
        <taxon>Tritrichomonadidae</taxon>
        <taxon>Tritrichomonas</taxon>
    </lineage>
</organism>
<dbReference type="InterPro" id="IPR015422">
    <property type="entry name" value="PyrdxlP-dep_Trfase_small"/>
</dbReference>
<dbReference type="SUPFAM" id="SSF53383">
    <property type="entry name" value="PLP-dependent transferases"/>
    <property type="match status" value="1"/>
</dbReference>
<comment type="caution">
    <text evidence="3">The sequence shown here is derived from an EMBL/GenBank/DDBJ whole genome shotgun (WGS) entry which is preliminary data.</text>
</comment>
<keyword evidence="1" id="KW-0732">Signal</keyword>
<name>A0ABR2HPK3_9EUKA</name>
<feature type="domain" description="Aminotransferase class V" evidence="2">
    <location>
        <begin position="111"/>
        <end position="481"/>
    </location>
</feature>
<proteinExistence type="predicted"/>
<evidence type="ECO:0000256" key="1">
    <source>
        <dbReference type="SAM" id="SignalP"/>
    </source>
</evidence>
<dbReference type="Gene3D" id="3.90.1150.10">
    <property type="entry name" value="Aspartate Aminotransferase, domain 1"/>
    <property type="match status" value="1"/>
</dbReference>
<dbReference type="Gene3D" id="3.40.640.10">
    <property type="entry name" value="Type I PLP-dependent aspartate aminotransferase-like (Major domain)"/>
    <property type="match status" value="1"/>
</dbReference>
<dbReference type="Proteomes" id="UP001470230">
    <property type="component" value="Unassembled WGS sequence"/>
</dbReference>
<feature type="signal peptide" evidence="1">
    <location>
        <begin position="1"/>
        <end position="22"/>
    </location>
</feature>
<dbReference type="InterPro" id="IPR015424">
    <property type="entry name" value="PyrdxlP-dep_Trfase"/>
</dbReference>
<dbReference type="Pfam" id="PF00266">
    <property type="entry name" value="Aminotran_5"/>
    <property type="match status" value="1"/>
</dbReference>
<evidence type="ECO:0000313" key="3">
    <source>
        <dbReference type="EMBL" id="KAK8850046.1"/>
    </source>
</evidence>
<keyword evidence="4" id="KW-1185">Reference proteome</keyword>
<dbReference type="EMBL" id="JAPFFF010000024">
    <property type="protein sequence ID" value="KAK8850046.1"/>
    <property type="molecule type" value="Genomic_DNA"/>
</dbReference>
<dbReference type="PANTHER" id="PTHR14237">
    <property type="entry name" value="MOLYBDOPTERIN COFACTOR SULFURASE MOSC"/>
    <property type="match status" value="1"/>
</dbReference>
<protein>
    <recommendedName>
        <fullName evidence="2">Aminotransferase class V domain-containing protein</fullName>
    </recommendedName>
</protein>
<sequence length="492" mass="55682">MRITLLGLLIALVASLLNYVLTCPKCVKDDIDLPKIQNLLSSSNYPTELPNFRKKYMKHLGNATYLDYTGAGVYNDLNLELFRRDILYNNTYGINESDPNSKFSINIYDNYKKKIISETRETLLNFLGTSSKDNKYTVIFVPSATQALKLIGENYKWTKNSKYIYTRYNHNSVLGIRKYALAEGATFSVVNESTEFEADPDALYALPLEENFAGMKISKKEMHRLTHTLGMNVIADTSAYLPTNRLNLTETPFSALVLSFYKIIGFPNYGACILRNDFIDKHFQKKSYMSNDADVSFLDSTIHRLKYREGSDYSSEFEDDEPNYEMCYAALIGLKSLMSIGLDNIEDHVHKLSQKLYQNLHQMKHSNDAPAIEIYGNHGNTNSLELQGGIVSFNIKKSNGDYIGYSQVVKDATKQNIHLRGGCHCNPGACFSSMKIPEDIAMDYFNKKTTCGDNNDIIDGIPLGAVRASLGWATVEDDINIFTKFILDNYVF</sequence>
<dbReference type="InterPro" id="IPR000192">
    <property type="entry name" value="Aminotrans_V_dom"/>
</dbReference>
<dbReference type="InterPro" id="IPR015421">
    <property type="entry name" value="PyrdxlP-dep_Trfase_major"/>
</dbReference>
<dbReference type="PANTHER" id="PTHR14237:SF80">
    <property type="entry name" value="MOLYBDENUM COFACTOR SULFURASE"/>
    <property type="match status" value="1"/>
</dbReference>
<feature type="chain" id="PRO_5045124721" description="Aminotransferase class V domain-containing protein" evidence="1">
    <location>
        <begin position="23"/>
        <end position="492"/>
    </location>
</feature>
<evidence type="ECO:0000313" key="4">
    <source>
        <dbReference type="Proteomes" id="UP001470230"/>
    </source>
</evidence>
<accession>A0ABR2HPK3</accession>
<reference evidence="3 4" key="1">
    <citation type="submission" date="2024-04" db="EMBL/GenBank/DDBJ databases">
        <title>Tritrichomonas musculus Genome.</title>
        <authorList>
            <person name="Alves-Ferreira E."/>
            <person name="Grigg M."/>
            <person name="Lorenzi H."/>
            <person name="Galac M."/>
        </authorList>
    </citation>
    <scope>NUCLEOTIDE SEQUENCE [LARGE SCALE GENOMIC DNA]</scope>
    <source>
        <strain evidence="3 4">EAF2021</strain>
    </source>
</reference>
<evidence type="ECO:0000259" key="2">
    <source>
        <dbReference type="Pfam" id="PF00266"/>
    </source>
</evidence>
<gene>
    <name evidence="3" type="ORF">M9Y10_018157</name>
</gene>